<evidence type="ECO:0000313" key="2">
    <source>
        <dbReference type="Proteomes" id="UP000299102"/>
    </source>
</evidence>
<dbReference type="AlphaFoldDB" id="A0A4C1VEW4"/>
<proteinExistence type="predicted"/>
<accession>A0A4C1VEW4</accession>
<protein>
    <recommendedName>
        <fullName evidence="3">Craniofacial development protein 2</fullName>
    </recommendedName>
</protein>
<dbReference type="OrthoDB" id="418748at2759"/>
<reference evidence="1 2" key="1">
    <citation type="journal article" date="2019" name="Commun. Biol.">
        <title>The bagworm genome reveals a unique fibroin gene that provides high tensile strength.</title>
        <authorList>
            <person name="Kono N."/>
            <person name="Nakamura H."/>
            <person name="Ohtoshi R."/>
            <person name="Tomita M."/>
            <person name="Numata K."/>
            <person name="Arakawa K."/>
        </authorList>
    </citation>
    <scope>NUCLEOTIDE SEQUENCE [LARGE SCALE GENOMIC DNA]</scope>
</reference>
<name>A0A4C1VEW4_EUMVA</name>
<comment type="caution">
    <text evidence="1">The sequence shown here is derived from an EMBL/GenBank/DDBJ whole genome shotgun (WGS) entry which is preliminary data.</text>
</comment>
<gene>
    <name evidence="1" type="ORF">EVAR_4329_1</name>
</gene>
<evidence type="ECO:0008006" key="3">
    <source>
        <dbReference type="Google" id="ProtNLM"/>
    </source>
</evidence>
<keyword evidence="2" id="KW-1185">Reference proteome</keyword>
<evidence type="ECO:0000313" key="1">
    <source>
        <dbReference type="EMBL" id="GBP36185.1"/>
    </source>
</evidence>
<organism evidence="1 2">
    <name type="scientific">Eumeta variegata</name>
    <name type="common">Bagworm moth</name>
    <name type="synonym">Eumeta japonica</name>
    <dbReference type="NCBI Taxonomy" id="151549"/>
    <lineage>
        <taxon>Eukaryota</taxon>
        <taxon>Metazoa</taxon>
        <taxon>Ecdysozoa</taxon>
        <taxon>Arthropoda</taxon>
        <taxon>Hexapoda</taxon>
        <taxon>Insecta</taxon>
        <taxon>Pterygota</taxon>
        <taxon>Neoptera</taxon>
        <taxon>Endopterygota</taxon>
        <taxon>Lepidoptera</taxon>
        <taxon>Glossata</taxon>
        <taxon>Ditrysia</taxon>
        <taxon>Tineoidea</taxon>
        <taxon>Psychidae</taxon>
        <taxon>Oiketicinae</taxon>
        <taxon>Eumeta</taxon>
    </lineage>
</organism>
<dbReference type="EMBL" id="BGZK01000315">
    <property type="protein sequence ID" value="GBP36185.1"/>
    <property type="molecule type" value="Genomic_DNA"/>
</dbReference>
<dbReference type="Proteomes" id="UP000299102">
    <property type="component" value="Unassembled WGS sequence"/>
</dbReference>
<sequence>MDFLSPYILETSSVAFDRLFFLGFRSPPVTPSSPDGRNEDWSIRFRCSNTCGGMDDKIEDVCELIKGRRLDILYLNETKRKGSGGAFKRGSFDTYWSGVDQSQRRCRGIGRTHSYTWPRGEDKSVMDFIIVDKQLRSKVVDTRVYRDLNVDIDLFLVVFELRLYASVGDTWRK</sequence>